<dbReference type="CDD" id="cd00082">
    <property type="entry name" value="HisKA"/>
    <property type="match status" value="1"/>
</dbReference>
<keyword evidence="9" id="KW-0067">ATP-binding</keyword>
<dbReference type="FunFam" id="3.30.565.10:FF:000006">
    <property type="entry name" value="Sensor histidine kinase WalK"/>
    <property type="match status" value="1"/>
</dbReference>
<dbReference type="Pfam" id="PF00512">
    <property type="entry name" value="HisKA"/>
    <property type="match status" value="1"/>
</dbReference>
<dbReference type="Pfam" id="PF02518">
    <property type="entry name" value="HATPase_c"/>
    <property type="match status" value="1"/>
</dbReference>
<dbReference type="InterPro" id="IPR004358">
    <property type="entry name" value="Sig_transdc_His_kin-like_C"/>
</dbReference>
<dbReference type="GO" id="GO:0005524">
    <property type="term" value="F:ATP binding"/>
    <property type="evidence" value="ECO:0007669"/>
    <property type="project" value="UniProtKB-KW"/>
</dbReference>
<comment type="catalytic activity">
    <reaction evidence="1">
        <text>ATP + protein L-histidine = ADP + protein N-phospho-L-histidine.</text>
        <dbReference type="EC" id="2.7.13.3"/>
    </reaction>
</comment>
<evidence type="ECO:0000256" key="10">
    <source>
        <dbReference type="ARBA" id="ARBA00023012"/>
    </source>
</evidence>
<feature type="region of interest" description="Disordered" evidence="12">
    <location>
        <begin position="347"/>
        <end position="371"/>
    </location>
</feature>
<evidence type="ECO:0000256" key="7">
    <source>
        <dbReference type="ARBA" id="ARBA00022741"/>
    </source>
</evidence>
<keyword evidence="11" id="KW-0472">Membrane</keyword>
<accession>A0A6J7HQA9</accession>
<keyword evidence="6" id="KW-0808">Transferase</keyword>
<evidence type="ECO:0000256" key="6">
    <source>
        <dbReference type="ARBA" id="ARBA00022679"/>
    </source>
</evidence>
<evidence type="ECO:0000256" key="3">
    <source>
        <dbReference type="ARBA" id="ARBA00012438"/>
    </source>
</evidence>
<protein>
    <recommendedName>
        <fullName evidence="3">histidine kinase</fullName>
        <ecNumber evidence="3">2.7.13.3</ecNumber>
    </recommendedName>
</protein>
<evidence type="ECO:0000256" key="5">
    <source>
        <dbReference type="ARBA" id="ARBA00022553"/>
    </source>
</evidence>
<dbReference type="InterPro" id="IPR003594">
    <property type="entry name" value="HATPase_dom"/>
</dbReference>
<dbReference type="Gene3D" id="3.30.565.10">
    <property type="entry name" value="Histidine kinase-like ATPase, C-terminal domain"/>
    <property type="match status" value="1"/>
</dbReference>
<name>A0A6J7HQA9_9ZZZZ</name>
<dbReference type="CDD" id="cd00075">
    <property type="entry name" value="HATPase"/>
    <property type="match status" value="1"/>
</dbReference>
<keyword evidence="10" id="KW-0902">Two-component regulatory system</keyword>
<evidence type="ECO:0000256" key="2">
    <source>
        <dbReference type="ARBA" id="ARBA00004236"/>
    </source>
</evidence>
<dbReference type="SMART" id="SM00387">
    <property type="entry name" value="HATPase_c"/>
    <property type="match status" value="1"/>
</dbReference>
<keyword evidence="5" id="KW-0597">Phosphoprotein</keyword>
<dbReference type="GO" id="GO:0016036">
    <property type="term" value="P:cellular response to phosphate starvation"/>
    <property type="evidence" value="ECO:0007669"/>
    <property type="project" value="TreeGrafter"/>
</dbReference>
<sequence>MISEEGPGLEACALRIGLPLEMVRTLELLTSAYALVGQDGDVAYSSPRAQTLGLTRRERIAIAEIRDLCDLVGSDGRTREREMRVPRPPLGRGQLDIRAQVALLRQGTLLVIVEDLADERRIEAVRRDFVANVSHELKTPVGALSLLAEAVLSASDEPDAVRKFAERMQIEATRLAHLVNDVIDLSRLQSDEPMSHAQILEVNQLVGQAVDEIRVLAIASSIEIEIGGTEGLRVYGDSSQLLMAMRNLLTNAIAYSPANTRVSITVRRPNGVVEIDVKDQGVGIPAHDLDRIFERFYRVDPARSRATGGTGLGLAIVKHVCRNHGGECTVWSEAGVGSTFTLRIPAYDGDMSPEPGQDESGPIISEEGGTS</sequence>
<dbReference type="InterPro" id="IPR050351">
    <property type="entry name" value="BphY/WalK/GraS-like"/>
</dbReference>
<comment type="subcellular location">
    <subcellularLocation>
        <location evidence="2">Cell membrane</location>
    </subcellularLocation>
</comment>
<dbReference type="EC" id="2.7.13.3" evidence="3"/>
<dbReference type="InterPro" id="IPR036890">
    <property type="entry name" value="HATPase_C_sf"/>
</dbReference>
<dbReference type="InterPro" id="IPR036097">
    <property type="entry name" value="HisK_dim/P_sf"/>
</dbReference>
<dbReference type="PRINTS" id="PR00344">
    <property type="entry name" value="BCTRLSENSOR"/>
</dbReference>
<feature type="domain" description="Histidine kinase" evidence="13">
    <location>
        <begin position="132"/>
        <end position="348"/>
    </location>
</feature>
<keyword evidence="8" id="KW-0418">Kinase</keyword>
<evidence type="ECO:0000256" key="1">
    <source>
        <dbReference type="ARBA" id="ARBA00000085"/>
    </source>
</evidence>
<dbReference type="PROSITE" id="PS50109">
    <property type="entry name" value="HIS_KIN"/>
    <property type="match status" value="1"/>
</dbReference>
<dbReference type="InterPro" id="IPR005467">
    <property type="entry name" value="His_kinase_dom"/>
</dbReference>
<dbReference type="EMBL" id="CAFBMR010000072">
    <property type="protein sequence ID" value="CAB4922204.1"/>
    <property type="molecule type" value="Genomic_DNA"/>
</dbReference>
<dbReference type="InterPro" id="IPR003661">
    <property type="entry name" value="HisK_dim/P_dom"/>
</dbReference>
<evidence type="ECO:0000256" key="12">
    <source>
        <dbReference type="SAM" id="MobiDB-lite"/>
    </source>
</evidence>
<dbReference type="SUPFAM" id="SSF47384">
    <property type="entry name" value="Homodimeric domain of signal transducing histidine kinase"/>
    <property type="match status" value="1"/>
</dbReference>
<dbReference type="PANTHER" id="PTHR45453:SF1">
    <property type="entry name" value="PHOSPHATE REGULON SENSOR PROTEIN PHOR"/>
    <property type="match status" value="1"/>
</dbReference>
<evidence type="ECO:0000259" key="13">
    <source>
        <dbReference type="PROSITE" id="PS50109"/>
    </source>
</evidence>
<dbReference type="Gene3D" id="1.10.287.130">
    <property type="match status" value="1"/>
</dbReference>
<gene>
    <name evidence="14" type="ORF">UFOPK3610_01478</name>
</gene>
<evidence type="ECO:0000256" key="9">
    <source>
        <dbReference type="ARBA" id="ARBA00022840"/>
    </source>
</evidence>
<evidence type="ECO:0000256" key="11">
    <source>
        <dbReference type="ARBA" id="ARBA00023136"/>
    </source>
</evidence>
<dbReference type="FunFam" id="1.10.287.130:FF:000008">
    <property type="entry name" value="Two-component sensor histidine kinase"/>
    <property type="match status" value="1"/>
</dbReference>
<dbReference type="GO" id="GO:0000155">
    <property type="term" value="F:phosphorelay sensor kinase activity"/>
    <property type="evidence" value="ECO:0007669"/>
    <property type="project" value="InterPro"/>
</dbReference>
<dbReference type="SMART" id="SM00388">
    <property type="entry name" value="HisKA"/>
    <property type="match status" value="1"/>
</dbReference>
<reference evidence="14" key="1">
    <citation type="submission" date="2020-05" db="EMBL/GenBank/DDBJ databases">
        <authorList>
            <person name="Chiriac C."/>
            <person name="Salcher M."/>
            <person name="Ghai R."/>
            <person name="Kavagutti S V."/>
        </authorList>
    </citation>
    <scope>NUCLEOTIDE SEQUENCE</scope>
</reference>
<proteinExistence type="predicted"/>
<dbReference type="AlphaFoldDB" id="A0A6J7HQA9"/>
<dbReference type="GO" id="GO:0004721">
    <property type="term" value="F:phosphoprotein phosphatase activity"/>
    <property type="evidence" value="ECO:0007669"/>
    <property type="project" value="TreeGrafter"/>
</dbReference>
<keyword evidence="4" id="KW-1003">Cell membrane</keyword>
<keyword evidence="7" id="KW-0547">Nucleotide-binding</keyword>
<organism evidence="14">
    <name type="scientific">freshwater metagenome</name>
    <dbReference type="NCBI Taxonomy" id="449393"/>
    <lineage>
        <taxon>unclassified sequences</taxon>
        <taxon>metagenomes</taxon>
        <taxon>ecological metagenomes</taxon>
    </lineage>
</organism>
<dbReference type="GO" id="GO:0005886">
    <property type="term" value="C:plasma membrane"/>
    <property type="evidence" value="ECO:0007669"/>
    <property type="project" value="UniProtKB-SubCell"/>
</dbReference>
<dbReference type="SUPFAM" id="SSF55874">
    <property type="entry name" value="ATPase domain of HSP90 chaperone/DNA topoisomerase II/histidine kinase"/>
    <property type="match status" value="1"/>
</dbReference>
<evidence type="ECO:0000256" key="4">
    <source>
        <dbReference type="ARBA" id="ARBA00022475"/>
    </source>
</evidence>
<evidence type="ECO:0000256" key="8">
    <source>
        <dbReference type="ARBA" id="ARBA00022777"/>
    </source>
</evidence>
<evidence type="ECO:0000313" key="14">
    <source>
        <dbReference type="EMBL" id="CAB4922204.1"/>
    </source>
</evidence>
<dbReference type="PANTHER" id="PTHR45453">
    <property type="entry name" value="PHOSPHATE REGULON SENSOR PROTEIN PHOR"/>
    <property type="match status" value="1"/>
</dbReference>